<accession>A0AAD5VHI9</accession>
<dbReference type="GO" id="GO:0005524">
    <property type="term" value="F:ATP binding"/>
    <property type="evidence" value="ECO:0007669"/>
    <property type="project" value="InterPro"/>
</dbReference>
<dbReference type="SUPFAM" id="SSF56112">
    <property type="entry name" value="Protein kinase-like (PK-like)"/>
    <property type="match status" value="1"/>
</dbReference>
<feature type="domain" description="Protein kinase" evidence="2">
    <location>
        <begin position="113"/>
        <end position="385"/>
    </location>
</feature>
<dbReference type="InterPro" id="IPR011009">
    <property type="entry name" value="Kinase-like_dom_sf"/>
</dbReference>
<protein>
    <recommendedName>
        <fullName evidence="2">Protein kinase domain-containing protein</fullName>
    </recommendedName>
</protein>
<dbReference type="InterPro" id="IPR000719">
    <property type="entry name" value="Prot_kinase_dom"/>
</dbReference>
<dbReference type="Gene3D" id="1.10.510.10">
    <property type="entry name" value="Transferase(Phosphotransferase) domain 1"/>
    <property type="match status" value="1"/>
</dbReference>
<keyword evidence="4" id="KW-1185">Reference proteome</keyword>
<organism evidence="3 4">
    <name type="scientific">Leucocoprinus birnbaumii</name>
    <dbReference type="NCBI Taxonomy" id="56174"/>
    <lineage>
        <taxon>Eukaryota</taxon>
        <taxon>Fungi</taxon>
        <taxon>Dikarya</taxon>
        <taxon>Basidiomycota</taxon>
        <taxon>Agaricomycotina</taxon>
        <taxon>Agaricomycetes</taxon>
        <taxon>Agaricomycetidae</taxon>
        <taxon>Agaricales</taxon>
        <taxon>Agaricineae</taxon>
        <taxon>Agaricaceae</taxon>
        <taxon>Leucocoprinus</taxon>
    </lineage>
</organism>
<feature type="compositionally biased region" description="Polar residues" evidence="1">
    <location>
        <begin position="31"/>
        <end position="41"/>
    </location>
</feature>
<dbReference type="Proteomes" id="UP001213000">
    <property type="component" value="Unassembled WGS sequence"/>
</dbReference>
<dbReference type="PROSITE" id="PS50011">
    <property type="entry name" value="PROTEIN_KINASE_DOM"/>
    <property type="match status" value="1"/>
</dbReference>
<sequence>MPTPRARDTLRESALETTTDAPQSPRLAIISPTSRAFTFPSTRDHGDSPYSSPSYSPFEPHQLDLRQLPSQVHQLLLRQDPTADAHHPNSSLPEHSTSSPHTPEVNKRVRILISELQRDKSAKKALVYTLPGVDAQCMVDLLNKVRSIPFKLMRPGKLDLAHAGELALWAHISHRNILPLYGVYLSDEAVERICIVSPWMKYGDLLQYLKTFPKSPRIPLILDIIRGLRYLHSVDIIHGDLKASNVLISREGHAMLADFGVSHIIMTMGTTTTRGFTSTANWTAPELLLEEEETEPIATKESDVWSFACTCYETLTGQMPFFHIKKVVHLIRALMRGIRPLRATFPEECDAMKEGLWALMEICWNYNPEERPDAEEIEQMVSELMQTDDRSSFDASLVPTPSEIMKPRNEIAIDYDRALMILRRIEEASIDHERVREDLSVASDVMHS</sequence>
<dbReference type="AlphaFoldDB" id="A0AAD5VHI9"/>
<gene>
    <name evidence="3" type="ORF">NP233_g11191</name>
</gene>
<feature type="compositionally biased region" description="Basic and acidic residues" evidence="1">
    <location>
        <begin position="1"/>
        <end position="14"/>
    </location>
</feature>
<evidence type="ECO:0000256" key="1">
    <source>
        <dbReference type="SAM" id="MobiDB-lite"/>
    </source>
</evidence>
<evidence type="ECO:0000313" key="3">
    <source>
        <dbReference type="EMBL" id="KAJ3559729.1"/>
    </source>
</evidence>
<reference evidence="3" key="1">
    <citation type="submission" date="2022-07" db="EMBL/GenBank/DDBJ databases">
        <title>Genome Sequence of Leucocoprinus birnbaumii.</title>
        <authorList>
            <person name="Buettner E."/>
        </authorList>
    </citation>
    <scope>NUCLEOTIDE SEQUENCE</scope>
    <source>
        <strain evidence="3">VT141</strain>
    </source>
</reference>
<dbReference type="EMBL" id="JANIEX010001282">
    <property type="protein sequence ID" value="KAJ3559729.1"/>
    <property type="molecule type" value="Genomic_DNA"/>
</dbReference>
<feature type="compositionally biased region" description="Low complexity" evidence="1">
    <location>
        <begin position="48"/>
        <end position="57"/>
    </location>
</feature>
<dbReference type="PANTHER" id="PTHR44329">
    <property type="entry name" value="SERINE/THREONINE-PROTEIN KINASE TNNI3K-RELATED"/>
    <property type="match status" value="1"/>
</dbReference>
<dbReference type="InterPro" id="IPR008271">
    <property type="entry name" value="Ser/Thr_kinase_AS"/>
</dbReference>
<feature type="region of interest" description="Disordered" evidence="1">
    <location>
        <begin position="1"/>
        <end position="61"/>
    </location>
</feature>
<evidence type="ECO:0000313" key="4">
    <source>
        <dbReference type="Proteomes" id="UP001213000"/>
    </source>
</evidence>
<dbReference type="SMART" id="SM00220">
    <property type="entry name" value="S_TKc"/>
    <property type="match status" value="1"/>
</dbReference>
<dbReference type="Pfam" id="PF07714">
    <property type="entry name" value="PK_Tyr_Ser-Thr"/>
    <property type="match status" value="1"/>
</dbReference>
<dbReference type="InterPro" id="IPR001245">
    <property type="entry name" value="Ser-Thr/Tyr_kinase_cat_dom"/>
</dbReference>
<dbReference type="PROSITE" id="PS00108">
    <property type="entry name" value="PROTEIN_KINASE_ST"/>
    <property type="match status" value="1"/>
</dbReference>
<proteinExistence type="predicted"/>
<dbReference type="GO" id="GO:0004674">
    <property type="term" value="F:protein serine/threonine kinase activity"/>
    <property type="evidence" value="ECO:0007669"/>
    <property type="project" value="TreeGrafter"/>
</dbReference>
<comment type="caution">
    <text evidence="3">The sequence shown here is derived from an EMBL/GenBank/DDBJ whole genome shotgun (WGS) entry which is preliminary data.</text>
</comment>
<dbReference type="InterPro" id="IPR051681">
    <property type="entry name" value="Ser/Thr_Kinases-Pseudokinases"/>
</dbReference>
<dbReference type="PRINTS" id="PR00109">
    <property type="entry name" value="TYRKINASE"/>
</dbReference>
<feature type="region of interest" description="Disordered" evidence="1">
    <location>
        <begin position="82"/>
        <end position="104"/>
    </location>
</feature>
<feature type="compositionally biased region" description="Polar residues" evidence="1">
    <location>
        <begin position="88"/>
        <end position="101"/>
    </location>
</feature>
<name>A0AAD5VHI9_9AGAR</name>
<evidence type="ECO:0000259" key="2">
    <source>
        <dbReference type="PROSITE" id="PS50011"/>
    </source>
</evidence>